<evidence type="ECO:0000313" key="3">
    <source>
        <dbReference type="Proteomes" id="UP000466894"/>
    </source>
</evidence>
<protein>
    <submittedName>
        <fullName evidence="2">Uncharacterized protein</fullName>
    </submittedName>
</protein>
<dbReference type="AlphaFoldDB" id="A0A7I7P814"/>
<sequence>MRALGARATISPRGSQSQDPRTHDGRTMSAKQAQHEAAEALFGAIIALLDKHEHAHTLSEEIVEELARAYAAVSTNVPEQDRLGP</sequence>
<gene>
    <name evidence="2" type="ORF">MNVI_00280</name>
</gene>
<feature type="region of interest" description="Disordered" evidence="1">
    <location>
        <begin position="1"/>
        <end position="34"/>
    </location>
</feature>
<evidence type="ECO:0000256" key="1">
    <source>
        <dbReference type="SAM" id="MobiDB-lite"/>
    </source>
</evidence>
<organism evidence="2 3">
    <name type="scientific">Mycobacterium noviomagense</name>
    <dbReference type="NCBI Taxonomy" id="459858"/>
    <lineage>
        <taxon>Bacteria</taxon>
        <taxon>Bacillati</taxon>
        <taxon>Actinomycetota</taxon>
        <taxon>Actinomycetes</taxon>
        <taxon>Mycobacteriales</taxon>
        <taxon>Mycobacteriaceae</taxon>
        <taxon>Mycobacterium</taxon>
    </lineage>
</organism>
<name>A0A7I7P814_9MYCO</name>
<dbReference type="Proteomes" id="UP000466894">
    <property type="component" value="Chromosome"/>
</dbReference>
<evidence type="ECO:0000313" key="2">
    <source>
        <dbReference type="EMBL" id="BBY04710.1"/>
    </source>
</evidence>
<dbReference type="KEGG" id="mnv:MNVI_00280"/>
<proteinExistence type="predicted"/>
<accession>A0A7I7P814</accession>
<reference evidence="2 3" key="1">
    <citation type="journal article" date="2019" name="Emerg. Microbes Infect.">
        <title>Comprehensive subspecies identification of 175 nontuberculous mycobacteria species based on 7547 genomic profiles.</title>
        <authorList>
            <person name="Matsumoto Y."/>
            <person name="Kinjo T."/>
            <person name="Motooka D."/>
            <person name="Nabeya D."/>
            <person name="Jung N."/>
            <person name="Uechi K."/>
            <person name="Horii T."/>
            <person name="Iida T."/>
            <person name="Fujita J."/>
            <person name="Nakamura S."/>
        </authorList>
    </citation>
    <scope>NUCLEOTIDE SEQUENCE [LARGE SCALE GENOMIC DNA]</scope>
    <source>
        <strain evidence="2 3">JCM 16367</strain>
    </source>
</reference>
<dbReference type="EMBL" id="AP022583">
    <property type="protein sequence ID" value="BBY04710.1"/>
    <property type="molecule type" value="Genomic_DNA"/>
</dbReference>